<dbReference type="Proteomes" id="UP000517547">
    <property type="component" value="Unassembled WGS sequence"/>
</dbReference>
<comment type="caution">
    <text evidence="5">The sequence shown here is derived from an EMBL/GenBank/DDBJ whole genome shotgun (WGS) entry which is preliminary data.</text>
</comment>
<evidence type="ECO:0000256" key="2">
    <source>
        <dbReference type="ARBA" id="ARBA00022801"/>
    </source>
</evidence>
<dbReference type="AlphaFoldDB" id="A0A7Y7XV78"/>
<evidence type="ECO:0000259" key="4">
    <source>
        <dbReference type="SMART" id="SM00797"/>
    </source>
</evidence>
<dbReference type="PANTHER" id="PTHR43309:SF4">
    <property type="entry name" value="CARBOXYLTRANSFERASE DOMAIN-CONTAINING PROTEIN"/>
    <property type="match status" value="1"/>
</dbReference>
<dbReference type="RefSeq" id="WP_103033017.1">
    <property type="nucleotide sequence ID" value="NZ_JACAQE010000001.1"/>
</dbReference>
<dbReference type="SMART" id="SM00797">
    <property type="entry name" value="AHS2"/>
    <property type="match status" value="1"/>
</dbReference>
<dbReference type="EMBL" id="JACAQE010000001">
    <property type="protein sequence ID" value="NWC12681.1"/>
    <property type="molecule type" value="Genomic_DNA"/>
</dbReference>
<keyword evidence="5" id="KW-0808">Transferase</keyword>
<evidence type="ECO:0000256" key="1">
    <source>
        <dbReference type="ARBA" id="ARBA00022741"/>
    </source>
</evidence>
<keyword evidence="1" id="KW-0547">Nucleotide-binding</keyword>
<dbReference type="InterPro" id="IPR029000">
    <property type="entry name" value="Cyclophilin-like_dom_sf"/>
</dbReference>
<feature type="domain" description="Carboxyltransferase" evidence="4">
    <location>
        <begin position="25"/>
        <end position="304"/>
    </location>
</feature>
<dbReference type="InterPro" id="IPR052708">
    <property type="entry name" value="PxpC"/>
</dbReference>
<evidence type="ECO:0000313" key="6">
    <source>
        <dbReference type="Proteomes" id="UP000517547"/>
    </source>
</evidence>
<keyword evidence="3" id="KW-0067">ATP-binding</keyword>
<dbReference type="InterPro" id="IPR003778">
    <property type="entry name" value="CT_A_B"/>
</dbReference>
<accession>A0A7Y7XV78</accession>
<evidence type="ECO:0000313" key="5">
    <source>
        <dbReference type="EMBL" id="NWC12681.1"/>
    </source>
</evidence>
<proteinExistence type="predicted"/>
<sequence length="305" mass="32498">MSGLRVERSTPLALLQDAGRFGIRQLGVTQGGATDWISMSWANWLLGNPLEAAVIEITLGGLELIAGEDVCLALAGADLDASLDGQPLQPWRSFLVRRGQRLIFSQPIRGARAYLAAPGGFDATPVMGSKATVCREGLGGLDGSGLALAVGDRLAWSGTSPQPRQLEAHRIPDLGSTRPLETVLGAQIADFAGQSLFDAFNSVWQVDSRADRMGVRLLGPSLHYQGKALISEGIPLGAIQVPPDGQPIILLNDRQTIGGYPRLGALTPRSLARLTQCLPGDNLCLSPVVQEVAQEQHLRLLAQWH</sequence>
<dbReference type="Gene3D" id="2.40.100.10">
    <property type="entry name" value="Cyclophilin-like"/>
    <property type="match status" value="1"/>
</dbReference>
<reference evidence="5 6" key="1">
    <citation type="submission" date="2020-04" db="EMBL/GenBank/DDBJ databases">
        <title>Molecular characterization of pseudomonads from Agaricus bisporus reveal novel blotch 2 pathogens in Western Europe.</title>
        <authorList>
            <person name="Taparia T."/>
            <person name="Krijger M."/>
            <person name="Haynes E."/>
            <person name="Elpinstone J.G."/>
            <person name="Noble R."/>
            <person name="Van Der Wolf J."/>
        </authorList>
    </citation>
    <scope>NUCLEOTIDE SEQUENCE [LARGE SCALE GENOMIC DNA]</scope>
    <source>
        <strain evidence="5 6">IPO3738</strain>
    </source>
</reference>
<organism evidence="5 6">
    <name type="scientific">Pseudomonas gingeri</name>
    <dbReference type="NCBI Taxonomy" id="117681"/>
    <lineage>
        <taxon>Bacteria</taxon>
        <taxon>Pseudomonadati</taxon>
        <taxon>Pseudomonadota</taxon>
        <taxon>Gammaproteobacteria</taxon>
        <taxon>Pseudomonadales</taxon>
        <taxon>Pseudomonadaceae</taxon>
        <taxon>Pseudomonas</taxon>
    </lineage>
</organism>
<gene>
    <name evidence="5" type="ORF">HX845_03405</name>
</gene>
<dbReference type="Pfam" id="PF02626">
    <property type="entry name" value="CT_A_B"/>
    <property type="match status" value="1"/>
</dbReference>
<evidence type="ECO:0000256" key="3">
    <source>
        <dbReference type="ARBA" id="ARBA00022840"/>
    </source>
</evidence>
<name>A0A7Y7XV78_9PSED</name>
<keyword evidence="2" id="KW-0378">Hydrolase</keyword>
<dbReference type="GO" id="GO:0016787">
    <property type="term" value="F:hydrolase activity"/>
    <property type="evidence" value="ECO:0007669"/>
    <property type="project" value="UniProtKB-KW"/>
</dbReference>
<dbReference type="PANTHER" id="PTHR43309">
    <property type="entry name" value="5-OXOPROLINASE SUBUNIT C"/>
    <property type="match status" value="1"/>
</dbReference>
<protein>
    <submittedName>
        <fullName evidence="5">Biotin-dependent carboxyltransferase family protein</fullName>
    </submittedName>
</protein>
<dbReference type="GO" id="GO:0005524">
    <property type="term" value="F:ATP binding"/>
    <property type="evidence" value="ECO:0007669"/>
    <property type="project" value="UniProtKB-KW"/>
</dbReference>
<dbReference type="GO" id="GO:0016740">
    <property type="term" value="F:transferase activity"/>
    <property type="evidence" value="ECO:0007669"/>
    <property type="project" value="UniProtKB-KW"/>
</dbReference>